<gene>
    <name evidence="1" type="ORF">L1987_05779</name>
</gene>
<accession>A0ACB9JWF4</accession>
<keyword evidence="2" id="KW-1185">Reference proteome</keyword>
<organism evidence="1 2">
    <name type="scientific">Smallanthus sonchifolius</name>
    <dbReference type="NCBI Taxonomy" id="185202"/>
    <lineage>
        <taxon>Eukaryota</taxon>
        <taxon>Viridiplantae</taxon>
        <taxon>Streptophyta</taxon>
        <taxon>Embryophyta</taxon>
        <taxon>Tracheophyta</taxon>
        <taxon>Spermatophyta</taxon>
        <taxon>Magnoliopsida</taxon>
        <taxon>eudicotyledons</taxon>
        <taxon>Gunneridae</taxon>
        <taxon>Pentapetalae</taxon>
        <taxon>asterids</taxon>
        <taxon>campanulids</taxon>
        <taxon>Asterales</taxon>
        <taxon>Asteraceae</taxon>
        <taxon>Asteroideae</taxon>
        <taxon>Heliantheae alliance</taxon>
        <taxon>Millerieae</taxon>
        <taxon>Smallanthus</taxon>
    </lineage>
</organism>
<name>A0ACB9JWF4_9ASTR</name>
<dbReference type="Proteomes" id="UP001056120">
    <property type="component" value="Linkage Group LG02"/>
</dbReference>
<proteinExistence type="predicted"/>
<reference evidence="2" key="1">
    <citation type="journal article" date="2022" name="Mol. Ecol. Resour.">
        <title>The genomes of chicory, endive, great burdock and yacon provide insights into Asteraceae palaeo-polyploidization history and plant inulin production.</title>
        <authorList>
            <person name="Fan W."/>
            <person name="Wang S."/>
            <person name="Wang H."/>
            <person name="Wang A."/>
            <person name="Jiang F."/>
            <person name="Liu H."/>
            <person name="Zhao H."/>
            <person name="Xu D."/>
            <person name="Zhang Y."/>
        </authorList>
    </citation>
    <scope>NUCLEOTIDE SEQUENCE [LARGE SCALE GENOMIC DNA]</scope>
    <source>
        <strain evidence="2">cv. Yunnan</strain>
    </source>
</reference>
<evidence type="ECO:0000313" key="1">
    <source>
        <dbReference type="EMBL" id="KAI3824321.1"/>
    </source>
</evidence>
<dbReference type="EMBL" id="CM042019">
    <property type="protein sequence ID" value="KAI3824321.1"/>
    <property type="molecule type" value="Genomic_DNA"/>
</dbReference>
<evidence type="ECO:0000313" key="2">
    <source>
        <dbReference type="Proteomes" id="UP001056120"/>
    </source>
</evidence>
<protein>
    <submittedName>
        <fullName evidence="1">Uncharacterized protein</fullName>
    </submittedName>
</protein>
<comment type="caution">
    <text evidence="1">The sequence shown here is derived from an EMBL/GenBank/DDBJ whole genome shotgun (WGS) entry which is preliminary data.</text>
</comment>
<sequence length="118" mass="12775">MATVSRVMNSCVSSAISSPSSFEKLKGSRKKTTANRAPKSYRICCGSTNPVASDPYKILWMEICSIEMLWTPYRRMKLFGRPPQNTKSGSQSPTELQLAMATASHGTPALRGGGGAWS</sequence>
<reference evidence="1 2" key="2">
    <citation type="journal article" date="2022" name="Mol. Ecol. Resour.">
        <title>The genomes of chicory, endive, great burdock and yacon provide insights into Asteraceae paleo-polyploidization history and plant inulin production.</title>
        <authorList>
            <person name="Fan W."/>
            <person name="Wang S."/>
            <person name="Wang H."/>
            <person name="Wang A."/>
            <person name="Jiang F."/>
            <person name="Liu H."/>
            <person name="Zhao H."/>
            <person name="Xu D."/>
            <person name="Zhang Y."/>
        </authorList>
    </citation>
    <scope>NUCLEOTIDE SEQUENCE [LARGE SCALE GENOMIC DNA]</scope>
    <source>
        <strain evidence="2">cv. Yunnan</strain>
        <tissue evidence="1">Leaves</tissue>
    </source>
</reference>